<evidence type="ECO:0000256" key="1">
    <source>
        <dbReference type="SAM" id="MobiDB-lite"/>
    </source>
</evidence>
<evidence type="ECO:0000313" key="2">
    <source>
        <dbReference type="EMBL" id="THG20975.1"/>
    </source>
</evidence>
<reference evidence="2 3" key="1">
    <citation type="journal article" date="2018" name="Proc. Natl. Acad. Sci. U.S.A.">
        <title>Draft genome sequence of Camellia sinensis var. sinensis provides insights into the evolution of the tea genome and tea quality.</title>
        <authorList>
            <person name="Wei C."/>
            <person name="Yang H."/>
            <person name="Wang S."/>
            <person name="Zhao J."/>
            <person name="Liu C."/>
            <person name="Gao L."/>
            <person name="Xia E."/>
            <person name="Lu Y."/>
            <person name="Tai Y."/>
            <person name="She G."/>
            <person name="Sun J."/>
            <person name="Cao H."/>
            <person name="Tong W."/>
            <person name="Gao Q."/>
            <person name="Li Y."/>
            <person name="Deng W."/>
            <person name="Jiang X."/>
            <person name="Wang W."/>
            <person name="Chen Q."/>
            <person name="Zhang S."/>
            <person name="Li H."/>
            <person name="Wu J."/>
            <person name="Wang P."/>
            <person name="Li P."/>
            <person name="Shi C."/>
            <person name="Zheng F."/>
            <person name="Jian J."/>
            <person name="Huang B."/>
            <person name="Shan D."/>
            <person name="Shi M."/>
            <person name="Fang C."/>
            <person name="Yue Y."/>
            <person name="Li F."/>
            <person name="Li D."/>
            <person name="Wei S."/>
            <person name="Han B."/>
            <person name="Jiang C."/>
            <person name="Yin Y."/>
            <person name="Xia T."/>
            <person name="Zhang Z."/>
            <person name="Bennetzen J.L."/>
            <person name="Zhao S."/>
            <person name="Wan X."/>
        </authorList>
    </citation>
    <scope>NUCLEOTIDE SEQUENCE [LARGE SCALE GENOMIC DNA]</scope>
    <source>
        <strain evidence="3">cv. Shuchazao</strain>
        <tissue evidence="2">Leaf</tissue>
    </source>
</reference>
<protein>
    <submittedName>
        <fullName evidence="2">Uncharacterized protein</fullName>
    </submittedName>
</protein>
<organism evidence="2 3">
    <name type="scientific">Camellia sinensis var. sinensis</name>
    <name type="common">China tea</name>
    <dbReference type="NCBI Taxonomy" id="542762"/>
    <lineage>
        <taxon>Eukaryota</taxon>
        <taxon>Viridiplantae</taxon>
        <taxon>Streptophyta</taxon>
        <taxon>Embryophyta</taxon>
        <taxon>Tracheophyta</taxon>
        <taxon>Spermatophyta</taxon>
        <taxon>Magnoliopsida</taxon>
        <taxon>eudicotyledons</taxon>
        <taxon>Gunneridae</taxon>
        <taxon>Pentapetalae</taxon>
        <taxon>asterids</taxon>
        <taxon>Ericales</taxon>
        <taxon>Theaceae</taxon>
        <taxon>Camellia</taxon>
    </lineage>
</organism>
<feature type="compositionally biased region" description="Basic and acidic residues" evidence="1">
    <location>
        <begin position="306"/>
        <end position="316"/>
    </location>
</feature>
<sequence>MSRRTGGMKEVRLMGGMMGMGLRAGREVVSFEDSIGKASGMVMEFISFIQGMLMQGSGVMGRAMVLGWVGREGGRERERRERVGFDFIVRKIEKEDLVVNGLLVGIGVGYQENRHCWSWDFTIGSNKGSHGSGSVSMTPRVRSVYPGSFGLGVQTGKYGDSGSIVLGQWFRHAWRRSFFLGFSQSPVEFINVLVESQSRDLKLVVGEASRSAEKSSDFFNQPCFKQQQSESSSTFVSVDRSINQSINQSFELAMSMSLFSSFDALCAEYLGQKVGFSWAKARKVDLDSSAVDHRKKTSSPMIVKESSNKSKEEGKQQRRPRFAPELDGVNCFETIVLY</sequence>
<dbReference type="Proteomes" id="UP000306102">
    <property type="component" value="Unassembled WGS sequence"/>
</dbReference>
<evidence type="ECO:0000313" key="3">
    <source>
        <dbReference type="Proteomes" id="UP000306102"/>
    </source>
</evidence>
<keyword evidence="3" id="KW-1185">Reference proteome</keyword>
<comment type="caution">
    <text evidence="2">The sequence shown here is derived from an EMBL/GenBank/DDBJ whole genome shotgun (WGS) entry which is preliminary data.</text>
</comment>
<feature type="region of interest" description="Disordered" evidence="1">
    <location>
        <begin position="289"/>
        <end position="322"/>
    </location>
</feature>
<dbReference type="STRING" id="542762.A0A4S4EWQ3"/>
<gene>
    <name evidence="2" type="ORF">TEA_029851</name>
</gene>
<dbReference type="PANTHER" id="PTHR33641">
    <property type="entry name" value="OS06G0133500 PROTEIN"/>
    <property type="match status" value="1"/>
</dbReference>
<proteinExistence type="predicted"/>
<dbReference type="PANTHER" id="PTHR33641:SF15">
    <property type="entry name" value="AVR9_CF-9 RAPIDLY ELICITED PROTEIN"/>
    <property type="match status" value="1"/>
</dbReference>
<accession>A0A4S4EWQ3</accession>
<dbReference type="AlphaFoldDB" id="A0A4S4EWQ3"/>
<dbReference type="EMBL" id="SDRB02001625">
    <property type="protein sequence ID" value="THG20975.1"/>
    <property type="molecule type" value="Genomic_DNA"/>
</dbReference>
<name>A0A4S4EWQ3_CAMSN</name>